<keyword evidence="2" id="KW-1185">Reference proteome</keyword>
<evidence type="ECO:0000313" key="2">
    <source>
        <dbReference type="Proteomes" id="UP000050833"/>
    </source>
</evidence>
<dbReference type="Proteomes" id="UP000050833">
    <property type="component" value="Unassembled WGS sequence"/>
</dbReference>
<dbReference type="EMBL" id="LLKB01000005">
    <property type="protein sequence ID" value="KQC85047.1"/>
    <property type="molecule type" value="Genomic_DNA"/>
</dbReference>
<evidence type="ECO:0000313" key="1">
    <source>
        <dbReference type="EMBL" id="KQC85047.1"/>
    </source>
</evidence>
<proteinExistence type="predicted"/>
<dbReference type="AlphaFoldDB" id="A0AAW3JRF5"/>
<comment type="caution">
    <text evidence="1">The sequence shown here is derived from an EMBL/GenBank/DDBJ whole genome shotgun (WGS) entry which is preliminary data.</text>
</comment>
<organism evidence="1 2">
    <name type="scientific">Butyribacter intestini</name>
    <dbReference type="NCBI Taxonomy" id="1703332"/>
    <lineage>
        <taxon>Bacteria</taxon>
        <taxon>Bacillati</taxon>
        <taxon>Bacillota</taxon>
        <taxon>Clostridia</taxon>
        <taxon>Lachnospirales</taxon>
        <taxon>Lachnospiraceae</taxon>
        <taxon>Butyribacter</taxon>
    </lineage>
</organism>
<accession>A0AAW3JRF5</accession>
<protein>
    <submittedName>
        <fullName evidence="1">Uncharacterized protein</fullName>
    </submittedName>
</protein>
<reference evidence="1 2" key="1">
    <citation type="submission" date="2015-10" db="EMBL/GenBank/DDBJ databases">
        <title>Butyribacter intestini gen. nov., sp. nov., a butyric acid-producing bacterium of the family Lachnospiraceae isolated from the human faeces.</title>
        <authorList>
            <person name="Zou Y."/>
            <person name="Xue W."/>
            <person name="Luo G."/>
            <person name="Lv M."/>
        </authorList>
    </citation>
    <scope>NUCLEOTIDE SEQUENCE [LARGE SCALE GENOMIC DNA]</scope>
    <source>
        <strain evidence="1 2">TF01-11</strain>
    </source>
</reference>
<gene>
    <name evidence="1" type="ORF">APZ18_10060</name>
</gene>
<dbReference type="RefSeq" id="WP_055944509.1">
    <property type="nucleotide sequence ID" value="NZ_JAQDCV010000005.1"/>
</dbReference>
<sequence>MKNRFFSKKRIFHLLTNINEKSSYSSEIYLEKNSDMLSSAPLNFLMDLARISFHYGISDKDSAVTLSGKKVCDFTNMYYRHKSVLVFKSFEKYKCIIIDVWDTLLYRTLDNDEIYKIVENKNKTDGFAAERKKYDGKDLSINEIYEKINEALGTELTSENEIEIYRKSILKNRYVSEITDMLAANHIKTIPIVSGCYGKEFYNKLFKDKKIYFSDDAAVTDESGRGYTDFIKKLIGKAEKEDKISAEECLVYSSDYKNCVKPLRSANYNSTYYYPPKTFYKKYNYPEMRDIQGKIYENIVSYELFGYKNMKSREYSAIFAYLAPVITDILENIFKYGKDKKIIFIGSNENMIYRLYKRYYDFKDDALITDWSYFMAEYSESREADKFKSYKENLREIYENMPSLRCIPDDRILYSLESESGEDMASDKKRNSDTGSEKVGFTYAEKYMKASLDYYLEELKKEGKERNDILVVDLTEKNSGGGSFLKVFKNVYPYINVAYYSWYKEITNMAADSEEINNDKNADDISKISDSIDSIDGILQRDIPVLLKVSYEEISYVYPVISSLTAAEKMKGAISKYIERHLETSAGESQCRTFSAHDINELLIHGNECLYALGKGGI</sequence>
<name>A0AAW3JRF5_9FIRM</name>